<evidence type="ECO:0000259" key="7">
    <source>
        <dbReference type="PROSITE" id="PS50835"/>
    </source>
</evidence>
<dbReference type="InterPro" id="IPR003591">
    <property type="entry name" value="Leu-rich_rpt_typical-subtyp"/>
</dbReference>
<dbReference type="SMART" id="SM00369">
    <property type="entry name" value="LRR_TYP"/>
    <property type="match status" value="8"/>
</dbReference>
<dbReference type="InterPro" id="IPR036179">
    <property type="entry name" value="Ig-like_dom_sf"/>
</dbReference>
<protein>
    <recommendedName>
        <fullName evidence="7">Ig-like domain-containing protein</fullName>
    </recommendedName>
</protein>
<evidence type="ECO:0000256" key="2">
    <source>
        <dbReference type="ARBA" id="ARBA00022729"/>
    </source>
</evidence>
<dbReference type="InterPro" id="IPR036116">
    <property type="entry name" value="FN3_sf"/>
</dbReference>
<name>A0ABD6EBG9_9BILA</name>
<feature type="transmembrane region" description="Helical" evidence="5">
    <location>
        <begin position="627"/>
        <end position="652"/>
    </location>
</feature>
<feature type="domain" description="Ig-like" evidence="7">
    <location>
        <begin position="399"/>
        <end position="522"/>
    </location>
</feature>
<keyword evidence="5" id="KW-0472">Membrane</keyword>
<dbReference type="PROSITE" id="PS50835">
    <property type="entry name" value="IG_LIKE"/>
    <property type="match status" value="1"/>
</dbReference>
<evidence type="ECO:0000256" key="1">
    <source>
        <dbReference type="ARBA" id="ARBA00022614"/>
    </source>
</evidence>
<sequence length="737" mass="83981">MMFQQLFAYLLIIISLIAVHSRCPKSCVCSGDTSIYCLRLENFESLGSIDVYGTQIRGSLRNLSVINSNISDLSKFPSFTRLLYLDLSNNMLSAFNIPKHLSLSTIVKLNLHNNLLQVLERDAFLTLPNIEELNLANNSLYEIDLEAFRLLKLRKLILRSNKLKAINEHVLRFMPSLECLDLSYNNLVTIQSSAFFSSQRLKELYFGHNEIVRFDYDSFSPLYQLEVLDLSFNKLRDIPSSDVKQLAGIRILSLSGNPIQRILSHSLRLPSLVHLDLSECNDLRVVESNAFAFLPNLRSISLSNSPSLQLISPWAFMNNTYLTSINLSNNAFENIANTTLSVASQISIGGNPLRCGCIKETMRQYGNHIVDIAQANCSTSSGSFKRIFELSEISDDCRPEPVLPFGEELIAFVGEMFSMYCSPRSPDDLLIWKFPNGTEVIGNSTDPPVFNQLFEIRNVFKSSFRHEMYMDQFRLSPQSFRPRIYVNSEQLRFDVVTLDDTGRYRCAVMRGTHLAHRTINLEVRRPVIKLHSVDVGSHYVSVTWNDSLNVKAVDRVTQYLTVKDVNGYAARSVQLSLHNPWYSYNIMRLKPSQNYTVCLCYMMKEGYNERPIYTACIGIKTLPNLSFWNSLSLTTVLTFILIVLILSLLLCIRIIHVRFHVWQQEKYRSRMNQSISGQSFISSASSGVRDPVLTYENELQLHLGHSVPHPYSDPGMERLDEIAQCGSHLITEEDIAL</sequence>
<keyword evidence="9" id="KW-1185">Reference proteome</keyword>
<keyword evidence="5" id="KW-1133">Transmembrane helix</keyword>
<evidence type="ECO:0000313" key="8">
    <source>
        <dbReference type="EMBL" id="MFH4977399.1"/>
    </source>
</evidence>
<keyword evidence="2 6" id="KW-0732">Signal</keyword>
<feature type="signal peptide" evidence="6">
    <location>
        <begin position="1"/>
        <end position="21"/>
    </location>
</feature>
<dbReference type="Pfam" id="PF13855">
    <property type="entry name" value="LRR_8"/>
    <property type="match status" value="3"/>
</dbReference>
<dbReference type="Gene3D" id="2.60.40.10">
    <property type="entry name" value="Immunoglobulins"/>
    <property type="match status" value="1"/>
</dbReference>
<dbReference type="SUPFAM" id="SSF48726">
    <property type="entry name" value="Immunoglobulin"/>
    <property type="match status" value="1"/>
</dbReference>
<keyword evidence="1" id="KW-0433">Leucine-rich repeat</keyword>
<organism evidence="8 9">
    <name type="scientific">Gnathostoma spinigerum</name>
    <dbReference type="NCBI Taxonomy" id="75299"/>
    <lineage>
        <taxon>Eukaryota</taxon>
        <taxon>Metazoa</taxon>
        <taxon>Ecdysozoa</taxon>
        <taxon>Nematoda</taxon>
        <taxon>Chromadorea</taxon>
        <taxon>Rhabditida</taxon>
        <taxon>Spirurina</taxon>
        <taxon>Gnathostomatomorpha</taxon>
        <taxon>Gnathostomatoidea</taxon>
        <taxon>Gnathostomatidae</taxon>
        <taxon>Gnathostoma</taxon>
    </lineage>
</organism>
<dbReference type="EMBL" id="JBGFUD010002279">
    <property type="protein sequence ID" value="MFH4977399.1"/>
    <property type="molecule type" value="Genomic_DNA"/>
</dbReference>
<dbReference type="InterPro" id="IPR003599">
    <property type="entry name" value="Ig_sub"/>
</dbReference>
<dbReference type="PROSITE" id="PS51450">
    <property type="entry name" value="LRR"/>
    <property type="match status" value="2"/>
</dbReference>
<dbReference type="PANTHER" id="PTHR24366:SF96">
    <property type="entry name" value="LEUCINE RICH REPEAT CONTAINING 53"/>
    <property type="match status" value="1"/>
</dbReference>
<dbReference type="SMART" id="SM00409">
    <property type="entry name" value="IG"/>
    <property type="match status" value="1"/>
</dbReference>
<dbReference type="AlphaFoldDB" id="A0ABD6EBG9"/>
<evidence type="ECO:0000256" key="6">
    <source>
        <dbReference type="SAM" id="SignalP"/>
    </source>
</evidence>
<keyword evidence="3" id="KW-0677">Repeat</keyword>
<feature type="chain" id="PRO_5044753671" description="Ig-like domain-containing protein" evidence="6">
    <location>
        <begin position="22"/>
        <end position="737"/>
    </location>
</feature>
<evidence type="ECO:0000313" key="9">
    <source>
        <dbReference type="Proteomes" id="UP001608902"/>
    </source>
</evidence>
<gene>
    <name evidence="8" type="ORF">AB6A40_004108</name>
</gene>
<proteinExistence type="predicted"/>
<accession>A0ABD6EBG9</accession>
<dbReference type="Proteomes" id="UP001608902">
    <property type="component" value="Unassembled WGS sequence"/>
</dbReference>
<dbReference type="InterPro" id="IPR013783">
    <property type="entry name" value="Ig-like_fold"/>
</dbReference>
<comment type="caution">
    <text evidence="8">The sequence shown here is derived from an EMBL/GenBank/DDBJ whole genome shotgun (WGS) entry which is preliminary data.</text>
</comment>
<dbReference type="Gene3D" id="3.80.10.10">
    <property type="entry name" value="Ribonuclease Inhibitor"/>
    <property type="match status" value="3"/>
</dbReference>
<dbReference type="InterPro" id="IPR001611">
    <property type="entry name" value="Leu-rich_rpt"/>
</dbReference>
<dbReference type="InterPro" id="IPR007110">
    <property type="entry name" value="Ig-like_dom"/>
</dbReference>
<keyword evidence="5" id="KW-0812">Transmembrane</keyword>
<evidence type="ECO:0000256" key="5">
    <source>
        <dbReference type="SAM" id="Phobius"/>
    </source>
</evidence>
<keyword evidence="4" id="KW-1015">Disulfide bond</keyword>
<dbReference type="InterPro" id="IPR032675">
    <property type="entry name" value="LRR_dom_sf"/>
</dbReference>
<dbReference type="SUPFAM" id="SSF49265">
    <property type="entry name" value="Fibronectin type III"/>
    <property type="match status" value="1"/>
</dbReference>
<evidence type="ECO:0000256" key="3">
    <source>
        <dbReference type="ARBA" id="ARBA00022737"/>
    </source>
</evidence>
<reference evidence="8 9" key="1">
    <citation type="submission" date="2024-08" db="EMBL/GenBank/DDBJ databases">
        <title>Gnathostoma spinigerum genome.</title>
        <authorList>
            <person name="Gonzalez-Bertolin B."/>
            <person name="Monzon S."/>
            <person name="Zaballos A."/>
            <person name="Jimenez P."/>
            <person name="Dekumyoy P."/>
            <person name="Varona S."/>
            <person name="Cuesta I."/>
            <person name="Sumanam S."/>
            <person name="Adisakwattana P."/>
            <person name="Gasser R.B."/>
            <person name="Hernandez-Gonzalez A."/>
            <person name="Young N.D."/>
            <person name="Perteguer M.J."/>
        </authorList>
    </citation>
    <scope>NUCLEOTIDE SEQUENCE [LARGE SCALE GENOMIC DNA]</scope>
    <source>
        <strain evidence="8">AL3</strain>
        <tissue evidence="8">Liver</tissue>
    </source>
</reference>
<dbReference type="PANTHER" id="PTHR24366">
    <property type="entry name" value="IG(IMMUNOGLOBULIN) AND LRR(LEUCINE RICH REPEAT) DOMAINS"/>
    <property type="match status" value="1"/>
</dbReference>
<dbReference type="SUPFAM" id="SSF52058">
    <property type="entry name" value="L domain-like"/>
    <property type="match status" value="1"/>
</dbReference>
<evidence type="ECO:0000256" key="4">
    <source>
        <dbReference type="ARBA" id="ARBA00023157"/>
    </source>
</evidence>
<dbReference type="PRINTS" id="PR00019">
    <property type="entry name" value="LEURICHRPT"/>
</dbReference>